<comment type="caution">
    <text evidence="2">The sequence shown here is derived from an EMBL/GenBank/DDBJ whole genome shotgun (WGS) entry which is preliminary data.</text>
</comment>
<dbReference type="AlphaFoldDB" id="A0A392RDQ0"/>
<name>A0A392RDQ0_9FABA</name>
<proteinExistence type="predicted"/>
<evidence type="ECO:0000256" key="1">
    <source>
        <dbReference type="SAM" id="MobiDB-lite"/>
    </source>
</evidence>
<organism evidence="2 3">
    <name type="scientific">Trifolium medium</name>
    <dbReference type="NCBI Taxonomy" id="97028"/>
    <lineage>
        <taxon>Eukaryota</taxon>
        <taxon>Viridiplantae</taxon>
        <taxon>Streptophyta</taxon>
        <taxon>Embryophyta</taxon>
        <taxon>Tracheophyta</taxon>
        <taxon>Spermatophyta</taxon>
        <taxon>Magnoliopsida</taxon>
        <taxon>eudicotyledons</taxon>
        <taxon>Gunneridae</taxon>
        <taxon>Pentapetalae</taxon>
        <taxon>rosids</taxon>
        <taxon>fabids</taxon>
        <taxon>Fabales</taxon>
        <taxon>Fabaceae</taxon>
        <taxon>Papilionoideae</taxon>
        <taxon>50 kb inversion clade</taxon>
        <taxon>NPAAA clade</taxon>
        <taxon>Hologalegina</taxon>
        <taxon>IRL clade</taxon>
        <taxon>Trifolieae</taxon>
        <taxon>Trifolium</taxon>
    </lineage>
</organism>
<evidence type="ECO:0000313" key="2">
    <source>
        <dbReference type="EMBL" id="MCI33910.1"/>
    </source>
</evidence>
<reference evidence="2 3" key="1">
    <citation type="journal article" date="2018" name="Front. Plant Sci.">
        <title>Red Clover (Trifolium pratense) and Zigzag Clover (T. medium) - A Picture of Genomic Similarities and Differences.</title>
        <authorList>
            <person name="Dluhosova J."/>
            <person name="Istvanek J."/>
            <person name="Nedelnik J."/>
            <person name="Repkova J."/>
        </authorList>
    </citation>
    <scope>NUCLEOTIDE SEQUENCE [LARGE SCALE GENOMIC DNA]</scope>
    <source>
        <strain evidence="3">cv. 10/8</strain>
        <tissue evidence="2">Leaf</tissue>
    </source>
</reference>
<evidence type="ECO:0000313" key="3">
    <source>
        <dbReference type="Proteomes" id="UP000265520"/>
    </source>
</evidence>
<keyword evidence="3" id="KW-1185">Reference proteome</keyword>
<dbReference type="EMBL" id="LXQA010208553">
    <property type="protein sequence ID" value="MCI33910.1"/>
    <property type="molecule type" value="Genomic_DNA"/>
</dbReference>
<dbReference type="Proteomes" id="UP000265520">
    <property type="component" value="Unassembled WGS sequence"/>
</dbReference>
<sequence length="119" mass="13056">MASRREKGLCYNCDETFSPQHKCKGRFFLLIAGDDFESDEPHSPPPTIESFPPQTTPIISDPSEAQISLHAISGTTNPATISISGRLPNHPVTVLIDGRSTHNFVQTRLAKFLNLPSNP</sequence>
<feature type="non-terminal residue" evidence="2">
    <location>
        <position position="119"/>
    </location>
</feature>
<feature type="region of interest" description="Disordered" evidence="1">
    <location>
        <begin position="35"/>
        <end position="54"/>
    </location>
</feature>
<accession>A0A392RDQ0</accession>
<protein>
    <submittedName>
        <fullName evidence="2">Uncharacterized protein</fullName>
    </submittedName>
</protein>